<reference evidence="6 8" key="1">
    <citation type="submission" date="2018-06" db="EMBL/GenBank/DDBJ databases">
        <title>Completed Genome Sequences of 32 Strains from Various Serotypes of Salmonella enterica.</title>
        <authorList>
            <person name="Nash J.H.E."/>
            <person name="Robertson J."/>
            <person name="Bessonov K."/>
        </authorList>
    </citation>
    <scope>NUCLEOTIDE SEQUENCE [LARGE SCALE GENOMIC DNA]</scope>
    <source>
        <strain evidence="6 8">SA20021456</strain>
    </source>
</reference>
<dbReference type="Pfam" id="PF01128">
    <property type="entry name" value="IspD"/>
    <property type="match status" value="1"/>
</dbReference>
<dbReference type="Gene3D" id="3.40.50.720">
    <property type="entry name" value="NAD(P)-binding Rossmann-like Domain"/>
    <property type="match status" value="1"/>
</dbReference>
<dbReference type="InterPro" id="IPR036291">
    <property type="entry name" value="NAD(P)-bd_dom_sf"/>
</dbReference>
<dbReference type="GO" id="GO:0050518">
    <property type="term" value="F:2-C-methyl-D-erythritol 4-phosphate cytidylyltransferase activity"/>
    <property type="evidence" value="ECO:0007669"/>
    <property type="project" value="UniProtKB-UniRule"/>
</dbReference>
<evidence type="ECO:0000256" key="2">
    <source>
        <dbReference type="ARBA" id="ARBA00022695"/>
    </source>
</evidence>
<dbReference type="Proteomes" id="UP000885392">
    <property type="component" value="Unassembled WGS sequence"/>
</dbReference>
<dbReference type="SUPFAM" id="SSF51735">
    <property type="entry name" value="NAD(P)-binding Rossmann-fold domains"/>
    <property type="match status" value="1"/>
</dbReference>
<dbReference type="PANTHER" id="PTHR32125">
    <property type="entry name" value="2-C-METHYL-D-ERYTHRITOL 4-PHOSPHATE CYTIDYLYLTRANSFERASE, CHLOROPLASTIC"/>
    <property type="match status" value="1"/>
</dbReference>
<evidence type="ECO:0000313" key="7">
    <source>
        <dbReference type="EMBL" id="MLW00689.1"/>
    </source>
</evidence>
<comment type="subunit">
    <text evidence="4">Homodimer.</text>
</comment>
<feature type="site" description="Transition state stabilizer" evidence="4">
    <location>
        <position position="15"/>
    </location>
</feature>
<comment type="function">
    <text evidence="4">Catalyzes the formation of 4-diphosphocytidyl-2-C-methyl-D-erythritol from CTP and 2-C-methyl-D-erythritol 4-phosphate (MEP).</text>
</comment>
<dbReference type="NCBIfam" id="NF001183">
    <property type="entry name" value="PRK00155.1-3"/>
    <property type="match status" value="1"/>
</dbReference>
<dbReference type="PROSITE" id="PS00061">
    <property type="entry name" value="ADH_SHORT"/>
    <property type="match status" value="1"/>
</dbReference>
<dbReference type="PRINTS" id="PR00080">
    <property type="entry name" value="SDRFAMILY"/>
</dbReference>
<comment type="catalytic activity">
    <reaction evidence="4">
        <text>2-C-methyl-D-erythritol 4-phosphate + CTP + H(+) = 4-CDP-2-C-methyl-D-erythritol + diphosphate</text>
        <dbReference type="Rhea" id="RHEA:13429"/>
        <dbReference type="ChEBI" id="CHEBI:15378"/>
        <dbReference type="ChEBI" id="CHEBI:33019"/>
        <dbReference type="ChEBI" id="CHEBI:37563"/>
        <dbReference type="ChEBI" id="CHEBI:57823"/>
        <dbReference type="ChEBI" id="CHEBI:58262"/>
        <dbReference type="EC" id="2.7.7.60"/>
    </reaction>
</comment>
<dbReference type="Proteomes" id="UP000251994">
    <property type="component" value="Chromosome"/>
</dbReference>
<evidence type="ECO:0000256" key="4">
    <source>
        <dbReference type="HAMAP-Rule" id="MF_00108"/>
    </source>
</evidence>
<dbReference type="UniPathway" id="UPA00056">
    <property type="reaction ID" value="UER00093"/>
</dbReference>
<dbReference type="InterPro" id="IPR020904">
    <property type="entry name" value="Sc_DH/Rdtase_CS"/>
</dbReference>
<evidence type="ECO:0000256" key="3">
    <source>
        <dbReference type="ARBA" id="ARBA00023229"/>
    </source>
</evidence>
<sequence>MKNIAVILASGTGSRFGARIPKQFVKLAGKPVIQYTLQAFQIAKRIDEIIIVTNEEYVDFVTELTVENNYNKVKKIINGGKERYESSWAALQSIELAECNVIFHDAVRPFVSQRIINDCIEGLNSYNAVDVVVDPTDTIVKIKNKEIMSIPDRRFLARGQTPQGFKKTLIEKAYVNFLKEEHRIASDDCGIFLKYMPNEPIGIIKGDESNFKITHQQDIYLADNLIKDGLLELASESSDKIERVISEKVIVIFGGNSGIGKSLLVKTKSLDGNVYSFSRSNGIDISVSLDVRNALQQVFEKEGRIDFIINTAAVLIKKPINFMSEEEIEESCNTNYLGAINIAREGYKYLKQTKGMLINFTSSSFTRGRATYSLYSSSKAAVVNLTQALSEEWLNLGIKVNCINPERTDTPMRRVNFGIEPPESLLTSEQVADMTLSIMSSDYTGQVVAVKK</sequence>
<dbReference type="InterPro" id="IPR050088">
    <property type="entry name" value="IspD/TarI_cytidylyltransf_bact"/>
</dbReference>
<evidence type="ECO:0000256" key="5">
    <source>
        <dbReference type="RuleBase" id="RU000363"/>
    </source>
</evidence>
<feature type="site" description="Positions MEP for the nucleophilic attack" evidence="4">
    <location>
        <position position="212"/>
    </location>
</feature>
<dbReference type="PANTHER" id="PTHR32125:SF4">
    <property type="entry name" value="2-C-METHYL-D-ERYTHRITOL 4-PHOSPHATE CYTIDYLYLTRANSFERASE, CHLOROPLASTIC"/>
    <property type="match status" value="1"/>
</dbReference>
<comment type="pathway">
    <text evidence="4">Isoprenoid biosynthesis; isopentenyl diphosphate biosynthesis via DXP pathway; isopentenyl diphosphate from 1-deoxy-D-xylulose 5-phosphate: step 2/6.</text>
</comment>
<proteinExistence type="inferred from homology"/>
<comment type="similarity">
    <text evidence="4">Belongs to the IspD/TarI cytidylyltransferase family. IspD subfamily.</text>
</comment>
<keyword evidence="3 4" id="KW-0414">Isoprene biosynthesis</keyword>
<dbReference type="FunFam" id="3.90.550.10:FF:000003">
    <property type="entry name" value="2-C-methyl-D-erythritol 4-phosphate cytidylyltransferase"/>
    <property type="match status" value="1"/>
</dbReference>
<dbReference type="EC" id="2.7.7.60" evidence="4"/>
<dbReference type="CDD" id="cd02516">
    <property type="entry name" value="CDP-ME_synthetase"/>
    <property type="match status" value="1"/>
</dbReference>
<dbReference type="RefSeq" id="WP_053528927.1">
    <property type="nucleotide sequence ID" value="NZ_CP030219.1"/>
</dbReference>
<dbReference type="InterPro" id="IPR029044">
    <property type="entry name" value="Nucleotide-diphossugar_trans"/>
</dbReference>
<name>A0A344SHQ1_SALER</name>
<dbReference type="PIRSF" id="PIRSF036586">
    <property type="entry name" value="CDP-ribitol_syn"/>
    <property type="match status" value="1"/>
</dbReference>
<dbReference type="PRINTS" id="PR00081">
    <property type="entry name" value="GDHRDH"/>
</dbReference>
<keyword evidence="1 4" id="KW-0808">Transferase</keyword>
<dbReference type="InterPro" id="IPR002347">
    <property type="entry name" value="SDR_fam"/>
</dbReference>
<dbReference type="Gene3D" id="3.90.550.10">
    <property type="entry name" value="Spore Coat Polysaccharide Biosynthesis Protein SpsA, Chain A"/>
    <property type="match status" value="1"/>
</dbReference>
<feature type="site" description="Transition state stabilizer" evidence="4">
    <location>
        <position position="22"/>
    </location>
</feature>
<protein>
    <recommendedName>
        <fullName evidence="4">2-C-methyl-D-erythritol 4-phosphate cytidylyltransferase</fullName>
        <ecNumber evidence="4">2.7.7.60</ecNumber>
    </recommendedName>
    <alternativeName>
        <fullName evidence="4">4-diphosphocytidyl-2C-methyl-D-erythritol synthase</fullName>
    </alternativeName>
    <alternativeName>
        <fullName evidence="4">MEP cytidylyltransferase</fullName>
        <shortName evidence="4">MCT</shortName>
    </alternativeName>
</protein>
<dbReference type="AlphaFoldDB" id="A0A344SHQ1"/>
<dbReference type="Pfam" id="PF00106">
    <property type="entry name" value="adh_short"/>
    <property type="match status" value="1"/>
</dbReference>
<keyword evidence="2 4" id="KW-0548">Nucleotidyltransferase</keyword>
<accession>A0A344SHQ1</accession>
<dbReference type="InterPro" id="IPR012115">
    <property type="entry name" value="CDP-ribitol_syn"/>
</dbReference>
<organism evidence="7">
    <name type="scientific">Salmonella enterica</name>
    <name type="common">Salmonella choleraesuis</name>
    <dbReference type="NCBI Taxonomy" id="28901"/>
    <lineage>
        <taxon>Bacteria</taxon>
        <taxon>Pseudomonadati</taxon>
        <taxon>Pseudomonadota</taxon>
        <taxon>Gammaproteobacteria</taxon>
        <taxon>Enterobacterales</taxon>
        <taxon>Enterobacteriaceae</taxon>
        <taxon>Salmonella</taxon>
    </lineage>
</organism>
<evidence type="ECO:0000313" key="6">
    <source>
        <dbReference type="EMBL" id="AXD74390.1"/>
    </source>
</evidence>
<comment type="similarity">
    <text evidence="5">Belongs to the short-chain dehydrogenases/reductases (SDR) family.</text>
</comment>
<dbReference type="InterPro" id="IPR001228">
    <property type="entry name" value="IspD"/>
</dbReference>
<feature type="site" description="Positions MEP for the nucleophilic attack" evidence="4">
    <location>
        <position position="153"/>
    </location>
</feature>
<gene>
    <name evidence="4" type="primary">ispD</name>
    <name evidence="6" type="ORF">CHC34_10455</name>
    <name evidence="7" type="ORF">EAK82_10520</name>
</gene>
<dbReference type="HAMAP" id="MF_00108">
    <property type="entry name" value="IspD"/>
    <property type="match status" value="1"/>
</dbReference>
<dbReference type="GO" id="GO:0019288">
    <property type="term" value="P:isopentenyl diphosphate biosynthetic process, methylerythritol 4-phosphate pathway"/>
    <property type="evidence" value="ECO:0007669"/>
    <property type="project" value="UniProtKB-UniRule"/>
</dbReference>
<dbReference type="EMBL" id="RVIJ01000008">
    <property type="protein sequence ID" value="MLW00689.1"/>
    <property type="molecule type" value="Genomic_DNA"/>
</dbReference>
<dbReference type="InterPro" id="IPR034683">
    <property type="entry name" value="IspD/TarI"/>
</dbReference>
<dbReference type="EMBL" id="CP030219">
    <property type="protein sequence ID" value="AXD74390.1"/>
    <property type="molecule type" value="Genomic_DNA"/>
</dbReference>
<dbReference type="SUPFAM" id="SSF53448">
    <property type="entry name" value="Nucleotide-diphospho-sugar transferases"/>
    <property type="match status" value="1"/>
</dbReference>
<evidence type="ECO:0000313" key="8">
    <source>
        <dbReference type="Proteomes" id="UP000251994"/>
    </source>
</evidence>
<evidence type="ECO:0000256" key="1">
    <source>
        <dbReference type="ARBA" id="ARBA00022679"/>
    </source>
</evidence>
<dbReference type="CDD" id="cd05233">
    <property type="entry name" value="SDR_c"/>
    <property type="match status" value="1"/>
</dbReference>
<reference evidence="7" key="2">
    <citation type="submission" date="2018-10" db="EMBL/GenBank/DDBJ databases">
        <authorList>
            <consortium name="PulseNet: The National Subtyping Network for Foodborne Disease Surveillance"/>
            <person name="Tarr C.L."/>
            <person name="Trees E."/>
            <person name="Katz L.S."/>
            <person name="Carleton-Romer H.A."/>
            <person name="Stroika S."/>
            <person name="Kucerova Z."/>
            <person name="Roache K.F."/>
            <person name="Sabol A.L."/>
            <person name="Besser J."/>
            <person name="Gerner-Smidt P."/>
        </authorList>
    </citation>
    <scope>NUCLEOTIDE SEQUENCE [LARGE SCALE GENOMIC DNA]</scope>
    <source>
        <strain evidence="7">PNUSAS038541</strain>
    </source>
</reference>